<evidence type="ECO:0000313" key="2">
    <source>
        <dbReference type="EMBL" id="SEO81453.1"/>
    </source>
</evidence>
<feature type="compositionally biased region" description="Polar residues" evidence="1">
    <location>
        <begin position="41"/>
        <end position="52"/>
    </location>
</feature>
<feature type="compositionally biased region" description="Low complexity" evidence="1">
    <location>
        <begin position="71"/>
        <end position="100"/>
    </location>
</feature>
<evidence type="ECO:0008006" key="4">
    <source>
        <dbReference type="Google" id="ProtNLM"/>
    </source>
</evidence>
<name>A0A1H8STF0_9EURY</name>
<sequence length="264" mass="27242">MAQTKQGLLALLVASTVLLGAGFGFLAPTDDGPSTERVASPPSTDGTGTADNPRTDSVGDDESEGTPAGESTPVSTPTPTDSRTDGGANDADDQSAANSGGNRGNRGSDGRTLDLRLGLQSGQTILGVENAVPGQTGESVVSVRNAGSLDGRLAASVSVVDQAENGLTDPERRVDASPDRGELGEWLELRVSVPDDDEGRTYLLGSADDYVAPADVGDGSETTVSLSSREHRELLVEWCLPAGAGNEIQSDSVRLEFEFSLVQR</sequence>
<dbReference type="Proteomes" id="UP000199126">
    <property type="component" value="Unassembled WGS sequence"/>
</dbReference>
<dbReference type="RefSeq" id="WP_139246599.1">
    <property type="nucleotide sequence ID" value="NZ_FODV01000005.1"/>
</dbReference>
<feature type="region of interest" description="Disordered" evidence="1">
    <location>
        <begin position="27"/>
        <end position="113"/>
    </location>
</feature>
<dbReference type="EMBL" id="FODV01000005">
    <property type="protein sequence ID" value="SEO81453.1"/>
    <property type="molecule type" value="Genomic_DNA"/>
</dbReference>
<dbReference type="OrthoDB" id="137379at2157"/>
<protein>
    <recommendedName>
        <fullName evidence="4">SipW-cognate class signal peptide</fullName>
    </recommendedName>
</protein>
<evidence type="ECO:0000313" key="3">
    <source>
        <dbReference type="Proteomes" id="UP000199126"/>
    </source>
</evidence>
<dbReference type="AlphaFoldDB" id="A0A1H8STF0"/>
<keyword evidence="3" id="KW-1185">Reference proteome</keyword>
<reference evidence="3" key="1">
    <citation type="submission" date="2016-10" db="EMBL/GenBank/DDBJ databases">
        <authorList>
            <person name="Varghese N."/>
            <person name="Submissions S."/>
        </authorList>
    </citation>
    <scope>NUCLEOTIDE SEQUENCE [LARGE SCALE GENOMIC DNA]</scope>
    <source>
        <strain evidence="3">CGMCC 1.10121</strain>
    </source>
</reference>
<accession>A0A1H8STF0</accession>
<proteinExistence type="predicted"/>
<gene>
    <name evidence="2" type="ORF">SAMN04487948_105291</name>
</gene>
<evidence type="ECO:0000256" key="1">
    <source>
        <dbReference type="SAM" id="MobiDB-lite"/>
    </source>
</evidence>
<organism evidence="2 3">
    <name type="scientific">Halogranum amylolyticum</name>
    <dbReference type="NCBI Taxonomy" id="660520"/>
    <lineage>
        <taxon>Archaea</taxon>
        <taxon>Methanobacteriati</taxon>
        <taxon>Methanobacteriota</taxon>
        <taxon>Stenosarchaea group</taxon>
        <taxon>Halobacteria</taxon>
        <taxon>Halobacteriales</taxon>
        <taxon>Haloferacaceae</taxon>
    </lineage>
</organism>